<dbReference type="PANTHER" id="PTHR37307">
    <property type="entry name" value="CELL DIVISION PROTEIN WHIA-RELATED"/>
    <property type="match status" value="1"/>
</dbReference>
<protein>
    <submittedName>
        <fullName evidence="6">DNA-binding protein WhiA</fullName>
    </submittedName>
</protein>
<evidence type="ECO:0000256" key="1">
    <source>
        <dbReference type="ARBA" id="ARBA00022618"/>
    </source>
</evidence>
<dbReference type="RefSeq" id="WP_119088839.1">
    <property type="nucleotide sequence ID" value="NZ_QXIS01000014.1"/>
</dbReference>
<comment type="caution">
    <text evidence="6">The sequence shown here is derived from an EMBL/GenBank/DDBJ whole genome shotgun (WGS) entry which is preliminary data.</text>
</comment>
<feature type="domain" description="Sporulation regulator WhiA C-terminal" evidence="4">
    <location>
        <begin position="210"/>
        <end position="285"/>
    </location>
</feature>
<dbReference type="InterPro" id="IPR023054">
    <property type="entry name" value="Sporulation_regulator_WhiA_C"/>
</dbReference>
<dbReference type="EMBL" id="QXIS01000014">
    <property type="protein sequence ID" value="RIE06395.1"/>
    <property type="molecule type" value="Genomic_DNA"/>
</dbReference>
<sequence length="290" mass="32121">MATIEFLKQELAGLPSTDPLLELSGALYGGSSLVLRHGGALSISFTSKSPFIMRYVLSLSSHALANWQPKQALLSRAGHKLSFSVDLTPVQAQQLFSGLSPLEPTQLERRLRGKHASAAFTKGFFLISGYAAVQGTHLEFSCSLPVGRRLVERSLTSLRVRHGSEIRRVSEITYLKSRQDIMSLLAAWGASNSLVSLEELQLERDMDNQVNRSVNAELGNLQRETRAVDELRAAFDRTNRTCLSPRTIEVVRARLRYPDLPLSKLADKIPGCVSKSTIHYHIAKVLRNAQ</sequence>
<dbReference type="InterPro" id="IPR027434">
    <property type="entry name" value="Homing_endonucl"/>
</dbReference>
<dbReference type="Pfam" id="PF02650">
    <property type="entry name" value="HTH_WhiA"/>
    <property type="match status" value="1"/>
</dbReference>
<dbReference type="Proteomes" id="UP000266328">
    <property type="component" value="Unassembled WGS sequence"/>
</dbReference>
<feature type="domain" description="WhiA LAGLIDADG-like" evidence="5">
    <location>
        <begin position="118"/>
        <end position="206"/>
    </location>
</feature>
<evidence type="ECO:0000256" key="3">
    <source>
        <dbReference type="ARBA" id="ARBA00023306"/>
    </source>
</evidence>
<dbReference type="PANTHER" id="PTHR37307:SF1">
    <property type="entry name" value="CELL DIVISION PROTEIN WHIA-RELATED"/>
    <property type="match status" value="1"/>
</dbReference>
<dbReference type="OrthoDB" id="401278at2"/>
<gene>
    <name evidence="6" type="primary">whiA</name>
    <name evidence="6" type="ORF">SMC7_02695</name>
</gene>
<dbReference type="InterPro" id="IPR039518">
    <property type="entry name" value="WhiA_LAGLIDADG_dom"/>
</dbReference>
<keyword evidence="2 6" id="KW-0238">DNA-binding</keyword>
<dbReference type="AlphaFoldDB" id="A0A398CUT7"/>
<dbReference type="GO" id="GO:0051301">
    <property type="term" value="P:cell division"/>
    <property type="evidence" value="ECO:0007669"/>
    <property type="project" value="UniProtKB-KW"/>
</dbReference>
<reference evidence="6 7" key="1">
    <citation type="submission" date="2018-09" db="EMBL/GenBank/DDBJ databases">
        <title>Discovery and Ecogenomic Context for Candidatus Cryosericales, a Global Caldiserica Order Active in Thawing Permafrost.</title>
        <authorList>
            <person name="Martinez M.A."/>
            <person name="Woodcroft B.J."/>
            <person name="Ignacio Espinoza J.C."/>
            <person name="Zayed A."/>
            <person name="Singleton C.M."/>
            <person name="Boyd J."/>
            <person name="Li Y.-F."/>
            <person name="Purvine S."/>
            <person name="Maughan H."/>
            <person name="Hodgkins S.B."/>
            <person name="Anderson D."/>
            <person name="Sederholm M."/>
            <person name="Temperton B."/>
            <person name="Saleska S.R."/>
            <person name="Tyson G.W."/>
            <person name="Rich V.I."/>
        </authorList>
    </citation>
    <scope>NUCLEOTIDE SEQUENCE [LARGE SCALE GENOMIC DNA]</scope>
    <source>
        <strain evidence="6 7">SMC7</strain>
    </source>
</reference>
<dbReference type="GO" id="GO:0003677">
    <property type="term" value="F:DNA binding"/>
    <property type="evidence" value="ECO:0007669"/>
    <property type="project" value="UniProtKB-KW"/>
</dbReference>
<dbReference type="GO" id="GO:0043937">
    <property type="term" value="P:regulation of sporulation"/>
    <property type="evidence" value="ECO:0007669"/>
    <property type="project" value="InterPro"/>
</dbReference>
<evidence type="ECO:0000259" key="4">
    <source>
        <dbReference type="Pfam" id="PF02650"/>
    </source>
</evidence>
<dbReference type="InterPro" id="IPR003802">
    <property type="entry name" value="Sporulation_regulator_WhiA"/>
</dbReference>
<evidence type="ECO:0000313" key="7">
    <source>
        <dbReference type="Proteomes" id="UP000266328"/>
    </source>
</evidence>
<keyword evidence="7" id="KW-1185">Reference proteome</keyword>
<evidence type="ECO:0000259" key="5">
    <source>
        <dbReference type="Pfam" id="PF14527"/>
    </source>
</evidence>
<evidence type="ECO:0000256" key="2">
    <source>
        <dbReference type="ARBA" id="ARBA00023125"/>
    </source>
</evidence>
<keyword evidence="3" id="KW-0131">Cell cycle</keyword>
<keyword evidence="1" id="KW-0132">Cell division</keyword>
<evidence type="ECO:0000313" key="6">
    <source>
        <dbReference type="EMBL" id="RIE06395.1"/>
    </source>
</evidence>
<proteinExistence type="predicted"/>
<dbReference type="NCBIfam" id="TIGR00647">
    <property type="entry name" value="DNA_bind_WhiA"/>
    <property type="match status" value="1"/>
</dbReference>
<name>A0A398CUT7_9BACT</name>
<dbReference type="Pfam" id="PF14527">
    <property type="entry name" value="LAGLIDADG_WhiA"/>
    <property type="match status" value="1"/>
</dbReference>
<organism evidence="6 7">
    <name type="scientific">Candidatus Cryosericum terrychapinii</name>
    <dbReference type="NCBI Taxonomy" id="2290919"/>
    <lineage>
        <taxon>Bacteria</taxon>
        <taxon>Pseudomonadati</taxon>
        <taxon>Caldisericota/Cryosericota group</taxon>
        <taxon>Candidatus Cryosericota</taxon>
        <taxon>Candidatus Cryosericia</taxon>
        <taxon>Candidatus Cryosericales</taxon>
        <taxon>Candidatus Cryosericaceae</taxon>
        <taxon>Candidatus Cryosericum</taxon>
    </lineage>
</organism>
<dbReference type="Gene3D" id="3.10.28.10">
    <property type="entry name" value="Homing endonucleases"/>
    <property type="match status" value="1"/>
</dbReference>
<accession>A0A398CUT7</accession>